<dbReference type="EMBL" id="LGTO01000002">
    <property type="protein sequence ID" value="KNE22415.1"/>
    <property type="molecule type" value="Genomic_DNA"/>
</dbReference>
<dbReference type="PROSITE" id="PS51266">
    <property type="entry name" value="ZF_CHY"/>
    <property type="match status" value="1"/>
</dbReference>
<dbReference type="OrthoDB" id="882119at2"/>
<keyword evidence="2" id="KW-0863">Zinc-finger</keyword>
<keyword evidence="1" id="KW-0479">Metal-binding</keyword>
<proteinExistence type="predicted"/>
<sequence>MVHIYGQVVDQETRCVHYHSPKDIIAIKFKCCQKYYPCYQCHQQAESHHIEVWPKDQFNQKAILCGVCKTGFTIDQYLHINQCTDCGSVFNDGCRLHHHLYFKGAYKTRCLWITK</sequence>
<dbReference type="InterPro" id="IPR037274">
    <property type="entry name" value="Znf_CHY_sf"/>
</dbReference>
<gene>
    <name evidence="4" type="ORF">AFK71_01995</name>
</gene>
<reference evidence="5" key="1">
    <citation type="submission" date="2015-07" db="EMBL/GenBank/DDBJ databases">
        <title>Fjat-10053 dsm26.</title>
        <authorList>
            <person name="Liu B."/>
            <person name="Wang J."/>
            <person name="Zhu Y."/>
            <person name="Liu G."/>
            <person name="Chen Q."/>
            <person name="Chen Z."/>
            <person name="Lan J."/>
            <person name="Che J."/>
            <person name="Ge C."/>
            <person name="Shi H."/>
            <person name="Pan Z."/>
            <person name="Liu X."/>
        </authorList>
    </citation>
    <scope>NUCLEOTIDE SEQUENCE [LARGE SCALE GENOMIC DNA]</scope>
    <source>
        <strain evidence="5">DSM 26</strain>
    </source>
</reference>
<protein>
    <submittedName>
        <fullName evidence="4">Uncharacterized protein</fullName>
    </submittedName>
</protein>
<evidence type="ECO:0000256" key="3">
    <source>
        <dbReference type="ARBA" id="ARBA00022833"/>
    </source>
</evidence>
<dbReference type="InterPro" id="IPR016694">
    <property type="entry name" value="UCP017292"/>
</dbReference>
<dbReference type="AlphaFoldDB" id="A0A0L0QUQ8"/>
<comment type="caution">
    <text evidence="4">The sequence shown here is derived from an EMBL/GenBank/DDBJ whole genome shotgun (WGS) entry which is preliminary data.</text>
</comment>
<evidence type="ECO:0000256" key="2">
    <source>
        <dbReference type="ARBA" id="ARBA00022771"/>
    </source>
</evidence>
<dbReference type="PIRSF" id="PIRSF017292">
    <property type="entry name" value="UCP017292_Znf_CHY"/>
    <property type="match status" value="1"/>
</dbReference>
<keyword evidence="5" id="KW-1185">Reference proteome</keyword>
<organism evidence="4 5">
    <name type="scientific">Virgibacillus pantothenticus</name>
    <dbReference type="NCBI Taxonomy" id="1473"/>
    <lineage>
        <taxon>Bacteria</taxon>
        <taxon>Bacillati</taxon>
        <taxon>Bacillota</taxon>
        <taxon>Bacilli</taxon>
        <taxon>Bacillales</taxon>
        <taxon>Bacillaceae</taxon>
        <taxon>Virgibacillus</taxon>
    </lineage>
</organism>
<dbReference type="SUPFAM" id="SSF161219">
    <property type="entry name" value="CHY zinc finger-like"/>
    <property type="match status" value="1"/>
</dbReference>
<dbReference type="Pfam" id="PF05495">
    <property type="entry name" value="zf-CHY"/>
    <property type="match status" value="1"/>
</dbReference>
<accession>A0A0L0QUQ8</accession>
<evidence type="ECO:0000313" key="4">
    <source>
        <dbReference type="EMBL" id="KNE22415.1"/>
    </source>
</evidence>
<dbReference type="Proteomes" id="UP000036780">
    <property type="component" value="Unassembled WGS sequence"/>
</dbReference>
<keyword evidence="3" id="KW-0862">Zinc</keyword>
<dbReference type="RefSeq" id="WP_050349889.1">
    <property type="nucleotide sequence ID" value="NZ_BOSN01000003.1"/>
</dbReference>
<dbReference type="PANTHER" id="PTHR28082:SF1">
    <property type="entry name" value="HELPER OF TIM PROTEIN 13"/>
    <property type="match status" value="1"/>
</dbReference>
<dbReference type="InterPro" id="IPR052604">
    <property type="entry name" value="Mito_Tim_assembly_helper"/>
</dbReference>
<name>A0A0L0QUQ8_VIRPA</name>
<dbReference type="GeneID" id="66869304"/>
<evidence type="ECO:0000256" key="1">
    <source>
        <dbReference type="ARBA" id="ARBA00022723"/>
    </source>
</evidence>
<dbReference type="PATRIC" id="fig|1473.5.peg.3314"/>
<dbReference type="GO" id="GO:0045041">
    <property type="term" value="P:protein import into mitochondrial intermembrane space"/>
    <property type="evidence" value="ECO:0007669"/>
    <property type="project" value="TreeGrafter"/>
</dbReference>
<dbReference type="GO" id="GO:0008270">
    <property type="term" value="F:zinc ion binding"/>
    <property type="evidence" value="ECO:0007669"/>
    <property type="project" value="UniProtKB-KW"/>
</dbReference>
<evidence type="ECO:0000313" key="5">
    <source>
        <dbReference type="Proteomes" id="UP000036780"/>
    </source>
</evidence>
<dbReference type="InterPro" id="IPR008913">
    <property type="entry name" value="Znf_CHY"/>
</dbReference>
<dbReference type="PANTHER" id="PTHR28082">
    <property type="entry name" value="ZINC FINGER PROTEIN"/>
    <property type="match status" value="1"/>
</dbReference>